<dbReference type="Pfam" id="PF06684">
    <property type="entry name" value="AA_synth"/>
    <property type="match status" value="1"/>
</dbReference>
<dbReference type="RefSeq" id="WP_338606588.1">
    <property type="nucleotide sequence ID" value="NZ_AP028679.1"/>
</dbReference>
<dbReference type="Proteomes" id="UP001366166">
    <property type="component" value="Chromosome"/>
</dbReference>
<dbReference type="EMBL" id="AP028679">
    <property type="protein sequence ID" value="BEQ14917.1"/>
    <property type="molecule type" value="Genomic_DNA"/>
</dbReference>
<gene>
    <name evidence="1" type="ORF">FAK_19830</name>
</gene>
<accession>A0AAU9EEE9</accession>
<keyword evidence="2" id="KW-1185">Reference proteome</keyword>
<evidence type="ECO:0000313" key="2">
    <source>
        <dbReference type="Proteomes" id="UP001366166"/>
    </source>
</evidence>
<evidence type="ECO:0008006" key="3">
    <source>
        <dbReference type="Google" id="ProtNLM"/>
    </source>
</evidence>
<reference evidence="2" key="1">
    <citation type="journal article" date="2023" name="Arch. Microbiol.">
        <title>Desulfoferula mesophilus gen. nov. sp. nov., a mesophilic sulfate-reducing bacterium isolated from a brackish lake sediment.</title>
        <authorList>
            <person name="Watanabe T."/>
            <person name="Yabe T."/>
            <person name="Tsuji J.M."/>
            <person name="Fukui M."/>
        </authorList>
    </citation>
    <scope>NUCLEOTIDE SEQUENCE [LARGE SCALE GENOMIC DNA]</scope>
    <source>
        <strain evidence="2">12FAK</strain>
    </source>
</reference>
<proteinExistence type="predicted"/>
<dbReference type="AlphaFoldDB" id="A0AAU9EEE9"/>
<dbReference type="InterPro" id="IPR009569">
    <property type="entry name" value="AA_synth_put"/>
</dbReference>
<organism evidence="1 2">
    <name type="scientific">Desulfoferula mesophila</name>
    <dbReference type="NCBI Taxonomy" id="3058419"/>
    <lineage>
        <taxon>Bacteria</taxon>
        <taxon>Pseudomonadati</taxon>
        <taxon>Thermodesulfobacteriota</taxon>
        <taxon>Desulfarculia</taxon>
        <taxon>Desulfarculales</taxon>
        <taxon>Desulfarculaceae</taxon>
        <taxon>Desulfoferula</taxon>
    </lineage>
</organism>
<protein>
    <recommendedName>
        <fullName evidence="3">Peptide synthetase</fullName>
    </recommendedName>
</protein>
<evidence type="ECO:0000313" key="1">
    <source>
        <dbReference type="EMBL" id="BEQ14917.1"/>
    </source>
</evidence>
<dbReference type="InterPro" id="IPR035936">
    <property type="entry name" value="BB2672"/>
</dbReference>
<dbReference type="Gene3D" id="3.30.1330.110">
    <property type="entry name" value="BB2672"/>
    <property type="match status" value="1"/>
</dbReference>
<dbReference type="SUPFAM" id="SSF160519">
    <property type="entry name" value="BB2672-like"/>
    <property type="match status" value="1"/>
</dbReference>
<name>A0AAU9EEE9_9BACT</name>
<dbReference type="KEGG" id="dmp:FAK_19830"/>
<sequence>MQIRKLVTIVEETLQEAGRDIKPATRKAAAIAVIHNPFAHEYAEDLSELMNIGEQLGDLLGNKAREALGIAPEQCESYGKAAIIGLDGELEHGAAILHPKLGAPFRKALGRGLALIPSVKKRGPAGCTIDVPLNHKDAAFIRSHFDGMTVNLEDAPLPDEILVALVVTDSGRPLPRIGGLTTADAKYEDGLR</sequence>